<protein>
    <recommendedName>
        <fullName evidence="1">Flavodoxin-like domain-containing protein</fullName>
    </recommendedName>
</protein>
<gene>
    <name evidence="2" type="ORF">UT28_C0001G0556</name>
</gene>
<dbReference type="PANTHER" id="PTHR39201:SF1">
    <property type="entry name" value="FLAVODOXIN-LIKE DOMAIN-CONTAINING PROTEIN"/>
    <property type="match status" value="1"/>
</dbReference>
<dbReference type="InterPro" id="IPR029039">
    <property type="entry name" value="Flavoprotein-like_sf"/>
</dbReference>
<dbReference type="STRING" id="1618337.UT28_C0001G0556"/>
<sequence>MKTLVVYYSRSGHNESLARNIAKKLNNSEIEEIVDLKNREGGWGIFISILGQFSKKLTQIQTQINNPKDFDLVVIVSPLWAGILPSPTRTYIAKNNENLKKYAFISVSGSGKDNSKAIEDIEKTVHQSPSASLLLSESDYKGDASLQIEEFLNNLA</sequence>
<dbReference type="GO" id="GO:0010181">
    <property type="term" value="F:FMN binding"/>
    <property type="evidence" value="ECO:0007669"/>
    <property type="project" value="InterPro"/>
</dbReference>
<dbReference type="SUPFAM" id="SSF52218">
    <property type="entry name" value="Flavoproteins"/>
    <property type="match status" value="1"/>
</dbReference>
<dbReference type="InterPro" id="IPR008254">
    <property type="entry name" value="Flavodoxin/NO_synth"/>
</dbReference>
<dbReference type="PANTHER" id="PTHR39201">
    <property type="entry name" value="EXPORTED PROTEIN-RELATED"/>
    <property type="match status" value="1"/>
</dbReference>
<organism evidence="2 3">
    <name type="scientific">Berkelbacteria bacterium GW2011_GWE1_39_12</name>
    <dbReference type="NCBI Taxonomy" id="1618337"/>
    <lineage>
        <taxon>Bacteria</taxon>
        <taxon>Candidatus Berkelbacteria</taxon>
    </lineage>
</organism>
<evidence type="ECO:0000259" key="1">
    <source>
        <dbReference type="PROSITE" id="PS50902"/>
    </source>
</evidence>
<dbReference type="EMBL" id="CP011213">
    <property type="protein sequence ID" value="AKM82360.1"/>
    <property type="molecule type" value="Genomic_DNA"/>
</dbReference>
<reference evidence="2 3" key="1">
    <citation type="journal article" date="2015" name="Nature">
        <title>rRNA introns, odd ribosomes, and small enigmatic genomes across a large radiation of phyla.</title>
        <authorList>
            <person name="Brown C.T."/>
            <person name="Hug L.A."/>
            <person name="Thomas B.C."/>
            <person name="Sharon I."/>
            <person name="Castelle C.J."/>
            <person name="Singh A."/>
            <person name="Wilkins M.J."/>
            <person name="Williams K.H."/>
            <person name="Banfield J.F."/>
        </authorList>
    </citation>
    <scope>NUCLEOTIDE SEQUENCE [LARGE SCALE GENOMIC DNA]</scope>
</reference>
<dbReference type="Proteomes" id="UP000035648">
    <property type="component" value="Chromosome"/>
</dbReference>
<dbReference type="KEGG" id="bbgw:UT28_C0001G0556"/>
<evidence type="ECO:0000313" key="3">
    <source>
        <dbReference type="Proteomes" id="UP000035648"/>
    </source>
</evidence>
<evidence type="ECO:0000313" key="2">
    <source>
        <dbReference type="EMBL" id="AKM82360.1"/>
    </source>
</evidence>
<name>A0A0G4B451_9BACT</name>
<dbReference type="Gene3D" id="3.40.50.360">
    <property type="match status" value="1"/>
</dbReference>
<feature type="domain" description="Flavodoxin-like" evidence="1">
    <location>
        <begin position="3"/>
        <end position="156"/>
    </location>
</feature>
<accession>A0A0G4B451</accession>
<dbReference type="PROSITE" id="PS50902">
    <property type="entry name" value="FLAVODOXIN_LIKE"/>
    <property type="match status" value="1"/>
</dbReference>
<dbReference type="AlphaFoldDB" id="A0A0G4B451"/>
<proteinExistence type="predicted"/>